<dbReference type="PANTHER" id="PTHR42885">
    <property type="entry name" value="HISTIDINOL-PHOSPHATE AMINOTRANSFERASE-RELATED"/>
    <property type="match status" value="1"/>
</dbReference>
<dbReference type="InterPro" id="IPR005861">
    <property type="entry name" value="HisP_aminotrans"/>
</dbReference>
<evidence type="ECO:0000313" key="12">
    <source>
        <dbReference type="Proteomes" id="UP000886785"/>
    </source>
</evidence>
<keyword evidence="7 9" id="KW-0663">Pyridoxal phosphate</keyword>
<dbReference type="Gene3D" id="3.90.1150.10">
    <property type="entry name" value="Aspartate Aminotransferase, domain 1"/>
    <property type="match status" value="1"/>
</dbReference>
<dbReference type="InterPro" id="IPR015421">
    <property type="entry name" value="PyrdxlP-dep_Trfase_major"/>
</dbReference>
<dbReference type="Proteomes" id="UP000886785">
    <property type="component" value="Unassembled WGS sequence"/>
</dbReference>
<feature type="domain" description="Aminotransferase class I/classII large" evidence="10">
    <location>
        <begin position="22"/>
        <end position="349"/>
    </location>
</feature>
<comment type="catalytic activity">
    <reaction evidence="9">
        <text>L-histidinol phosphate + 2-oxoglutarate = 3-(imidazol-4-yl)-2-oxopropyl phosphate + L-glutamate</text>
        <dbReference type="Rhea" id="RHEA:23744"/>
        <dbReference type="ChEBI" id="CHEBI:16810"/>
        <dbReference type="ChEBI" id="CHEBI:29985"/>
        <dbReference type="ChEBI" id="CHEBI:57766"/>
        <dbReference type="ChEBI" id="CHEBI:57980"/>
        <dbReference type="EC" id="2.6.1.9"/>
    </reaction>
</comment>
<name>A0A9D1DPH8_9FIRM</name>
<evidence type="ECO:0000256" key="2">
    <source>
        <dbReference type="ARBA" id="ARBA00007970"/>
    </source>
</evidence>
<sequence length="356" mass="39860">MYELNDKIRNLKPYDPISGEYQIRLDANESFLPIPEDLRAEILQRIDEAAWNRYPDPTAAGVCRAFGAYYGVLEECIAAGNGSDELIMILLSSFLKRGEKLLTISPDFSMYRFYGSLAEAENVSLTKPDTLRIDPDDVIRTIRETGARLVIFSNPCNPTGQGLTRDEVRKIITSVDALVVLDEAYMDFWNESMIREAGQYDNLIILRTCSKAFGMAAIRLGFAVANKRLADVIRAVKSPYNVNTFTQLTGEIVLSHQDLLREGTKKIVESAAALAKEIAAISQEFPGSFTQFPTCTNFVFLRSERAEKIFKKLLDRKIAVRFFRLGEVGDFLRITAGNPDENAALCAALREILKEG</sequence>
<comment type="similarity">
    <text evidence="2 9">Belongs to the class-II pyridoxal-phosphate-dependent aminotransferase family. Histidinol-phosphate aminotransferase subfamily.</text>
</comment>
<comment type="caution">
    <text evidence="11">The sequence shown here is derived from an EMBL/GenBank/DDBJ whole genome shotgun (WGS) entry which is preliminary data.</text>
</comment>
<evidence type="ECO:0000313" key="11">
    <source>
        <dbReference type="EMBL" id="HIR56643.1"/>
    </source>
</evidence>
<organism evidence="11 12">
    <name type="scientific">Candidatus Gallacutalibacter pullicola</name>
    <dbReference type="NCBI Taxonomy" id="2840830"/>
    <lineage>
        <taxon>Bacteria</taxon>
        <taxon>Bacillati</taxon>
        <taxon>Bacillota</taxon>
        <taxon>Clostridia</taxon>
        <taxon>Eubacteriales</taxon>
        <taxon>Candidatus Gallacutalibacter</taxon>
    </lineage>
</organism>
<dbReference type="EC" id="2.6.1.9" evidence="9"/>
<evidence type="ECO:0000256" key="6">
    <source>
        <dbReference type="ARBA" id="ARBA00022679"/>
    </source>
</evidence>
<dbReference type="HAMAP" id="MF_01023">
    <property type="entry name" value="HisC_aminotrans_2"/>
    <property type="match status" value="1"/>
</dbReference>
<comment type="pathway">
    <text evidence="9">Amino-acid biosynthesis; L-histidine biosynthesis; L-histidine from 5-phospho-alpha-D-ribose 1-diphosphate: step 7/9.</text>
</comment>
<keyword evidence="6 9" id="KW-0808">Transferase</keyword>
<dbReference type="Pfam" id="PF00155">
    <property type="entry name" value="Aminotran_1_2"/>
    <property type="match status" value="1"/>
</dbReference>
<dbReference type="EMBL" id="DVHF01000037">
    <property type="protein sequence ID" value="HIR56643.1"/>
    <property type="molecule type" value="Genomic_DNA"/>
</dbReference>
<gene>
    <name evidence="9" type="primary">hisC</name>
    <name evidence="11" type="ORF">IAA54_03160</name>
</gene>
<evidence type="ECO:0000256" key="4">
    <source>
        <dbReference type="ARBA" id="ARBA00022576"/>
    </source>
</evidence>
<evidence type="ECO:0000256" key="8">
    <source>
        <dbReference type="ARBA" id="ARBA00023102"/>
    </source>
</evidence>
<accession>A0A9D1DPH8</accession>
<dbReference type="InterPro" id="IPR015424">
    <property type="entry name" value="PyrdxlP-dep_Trfase"/>
</dbReference>
<dbReference type="GO" id="GO:0030170">
    <property type="term" value="F:pyridoxal phosphate binding"/>
    <property type="evidence" value="ECO:0007669"/>
    <property type="project" value="InterPro"/>
</dbReference>
<reference evidence="11" key="2">
    <citation type="journal article" date="2021" name="PeerJ">
        <title>Extensive microbial diversity within the chicken gut microbiome revealed by metagenomics and culture.</title>
        <authorList>
            <person name="Gilroy R."/>
            <person name="Ravi A."/>
            <person name="Getino M."/>
            <person name="Pursley I."/>
            <person name="Horton D.L."/>
            <person name="Alikhan N.F."/>
            <person name="Baker D."/>
            <person name="Gharbi K."/>
            <person name="Hall N."/>
            <person name="Watson M."/>
            <person name="Adriaenssens E.M."/>
            <person name="Foster-Nyarko E."/>
            <person name="Jarju S."/>
            <person name="Secka A."/>
            <person name="Antonio M."/>
            <person name="Oren A."/>
            <person name="Chaudhuri R.R."/>
            <person name="La Ragione R."/>
            <person name="Hildebrand F."/>
            <person name="Pallen M.J."/>
        </authorList>
    </citation>
    <scope>NUCLEOTIDE SEQUENCE</scope>
    <source>
        <strain evidence="11">ChiSjej1B19-7085</strain>
    </source>
</reference>
<comment type="subunit">
    <text evidence="3 9">Homodimer.</text>
</comment>
<evidence type="ECO:0000256" key="3">
    <source>
        <dbReference type="ARBA" id="ARBA00011738"/>
    </source>
</evidence>
<dbReference type="SUPFAM" id="SSF53383">
    <property type="entry name" value="PLP-dependent transferases"/>
    <property type="match status" value="1"/>
</dbReference>
<proteinExistence type="inferred from homology"/>
<comment type="cofactor">
    <cofactor evidence="1 9">
        <name>pyridoxal 5'-phosphate</name>
        <dbReference type="ChEBI" id="CHEBI:597326"/>
    </cofactor>
</comment>
<evidence type="ECO:0000256" key="7">
    <source>
        <dbReference type="ARBA" id="ARBA00022898"/>
    </source>
</evidence>
<dbReference type="InterPro" id="IPR004839">
    <property type="entry name" value="Aminotransferase_I/II_large"/>
</dbReference>
<reference evidence="11" key="1">
    <citation type="submission" date="2020-10" db="EMBL/GenBank/DDBJ databases">
        <authorList>
            <person name="Gilroy R."/>
        </authorList>
    </citation>
    <scope>NUCLEOTIDE SEQUENCE</scope>
    <source>
        <strain evidence="11">ChiSjej1B19-7085</strain>
    </source>
</reference>
<dbReference type="AlphaFoldDB" id="A0A9D1DPH8"/>
<keyword evidence="5 9" id="KW-0028">Amino-acid biosynthesis</keyword>
<dbReference type="InterPro" id="IPR015422">
    <property type="entry name" value="PyrdxlP-dep_Trfase_small"/>
</dbReference>
<evidence type="ECO:0000259" key="10">
    <source>
        <dbReference type="Pfam" id="PF00155"/>
    </source>
</evidence>
<protein>
    <recommendedName>
        <fullName evidence="9">Histidinol-phosphate aminotransferase</fullName>
        <ecNumber evidence="9">2.6.1.9</ecNumber>
    </recommendedName>
    <alternativeName>
        <fullName evidence="9">Imidazole acetol-phosphate transaminase</fullName>
    </alternativeName>
</protein>
<keyword evidence="8 9" id="KW-0368">Histidine biosynthesis</keyword>
<evidence type="ECO:0000256" key="5">
    <source>
        <dbReference type="ARBA" id="ARBA00022605"/>
    </source>
</evidence>
<dbReference type="CDD" id="cd00609">
    <property type="entry name" value="AAT_like"/>
    <property type="match status" value="1"/>
</dbReference>
<dbReference type="GO" id="GO:0004400">
    <property type="term" value="F:histidinol-phosphate transaminase activity"/>
    <property type="evidence" value="ECO:0007669"/>
    <property type="project" value="UniProtKB-UniRule"/>
</dbReference>
<dbReference type="PANTHER" id="PTHR42885:SF2">
    <property type="entry name" value="HISTIDINOL-PHOSPHATE AMINOTRANSFERASE"/>
    <property type="match status" value="1"/>
</dbReference>
<feature type="modified residue" description="N6-(pyridoxal phosphate)lysine" evidence="9">
    <location>
        <position position="211"/>
    </location>
</feature>
<dbReference type="GO" id="GO:0000105">
    <property type="term" value="P:L-histidine biosynthetic process"/>
    <property type="evidence" value="ECO:0007669"/>
    <property type="project" value="UniProtKB-UniRule"/>
</dbReference>
<dbReference type="Gene3D" id="3.40.640.10">
    <property type="entry name" value="Type I PLP-dependent aspartate aminotransferase-like (Major domain)"/>
    <property type="match status" value="1"/>
</dbReference>
<keyword evidence="4 9" id="KW-0032">Aminotransferase</keyword>
<evidence type="ECO:0000256" key="1">
    <source>
        <dbReference type="ARBA" id="ARBA00001933"/>
    </source>
</evidence>
<evidence type="ECO:0000256" key="9">
    <source>
        <dbReference type="HAMAP-Rule" id="MF_01023"/>
    </source>
</evidence>